<dbReference type="Pfam" id="PF00137">
    <property type="entry name" value="ATP-synt_C"/>
    <property type="match status" value="1"/>
</dbReference>
<evidence type="ECO:0000256" key="2">
    <source>
        <dbReference type="ARBA" id="ARBA00006704"/>
    </source>
</evidence>
<organism evidence="11 12">
    <name type="scientific">Lichenibacterium ramalinae</name>
    <dbReference type="NCBI Taxonomy" id="2316527"/>
    <lineage>
        <taxon>Bacteria</taxon>
        <taxon>Pseudomonadati</taxon>
        <taxon>Pseudomonadota</taxon>
        <taxon>Alphaproteobacteria</taxon>
        <taxon>Hyphomicrobiales</taxon>
        <taxon>Lichenihabitantaceae</taxon>
        <taxon>Lichenibacterium</taxon>
    </lineage>
</organism>
<feature type="domain" description="V-ATPase proteolipid subunit C-like" evidence="10">
    <location>
        <begin position="20"/>
        <end position="82"/>
    </location>
</feature>
<keyword evidence="9" id="KW-1003">Cell membrane</keyword>
<keyword evidence="9" id="KW-0813">Transport</keyword>
<keyword evidence="9" id="KW-0406">Ion transport</keyword>
<accession>A0A4Q2RBQ2</accession>
<dbReference type="PANTHER" id="PTHR10031:SF0">
    <property type="entry name" value="ATPASE PROTEIN 9"/>
    <property type="match status" value="1"/>
</dbReference>
<feature type="site" description="Reversibly protonated during proton transport" evidence="9">
    <location>
        <position position="69"/>
    </location>
</feature>
<evidence type="ECO:0000313" key="11">
    <source>
        <dbReference type="EMBL" id="RYB04770.1"/>
    </source>
</evidence>
<feature type="transmembrane region" description="Helical" evidence="9">
    <location>
        <begin position="61"/>
        <end position="86"/>
    </location>
</feature>
<protein>
    <recommendedName>
        <fullName evidence="9">ATP synthase subunit c</fullName>
    </recommendedName>
    <alternativeName>
        <fullName evidence="9">ATP synthase F(0) sector subunit c</fullName>
    </alternativeName>
    <alternativeName>
        <fullName evidence="9">F-type ATPase subunit c</fullName>
        <shortName evidence="9">F-ATPase subunit c</shortName>
    </alternativeName>
    <alternativeName>
        <fullName evidence="9">Lipid-binding protein</fullName>
    </alternativeName>
</protein>
<feature type="transmembrane region" description="Helical" evidence="9">
    <location>
        <begin position="20"/>
        <end position="41"/>
    </location>
</feature>
<evidence type="ECO:0000313" key="12">
    <source>
        <dbReference type="Proteomes" id="UP000289411"/>
    </source>
</evidence>
<evidence type="ECO:0000256" key="8">
    <source>
        <dbReference type="ARBA" id="ARBA00023310"/>
    </source>
</evidence>
<dbReference type="InterPro" id="IPR002379">
    <property type="entry name" value="ATPase_proteolipid_c-like_dom"/>
</dbReference>
<name>A0A4Q2RBQ2_9HYPH</name>
<evidence type="ECO:0000256" key="1">
    <source>
        <dbReference type="ARBA" id="ARBA00004141"/>
    </source>
</evidence>
<dbReference type="NCBIfam" id="NF005733">
    <property type="entry name" value="PRK07558.1"/>
    <property type="match status" value="1"/>
</dbReference>
<dbReference type="SUPFAM" id="SSF81333">
    <property type="entry name" value="F1F0 ATP synthase subunit C"/>
    <property type="match status" value="1"/>
</dbReference>
<reference evidence="11 12" key="2">
    <citation type="submission" date="2019-02" db="EMBL/GenBank/DDBJ databases">
        <title>'Lichenibacterium ramalinii' gen. nov. sp. nov., 'Lichenibacterium minor' gen. nov. sp. nov.</title>
        <authorList>
            <person name="Pankratov T."/>
        </authorList>
    </citation>
    <scope>NUCLEOTIDE SEQUENCE [LARGE SCALE GENOMIC DNA]</scope>
    <source>
        <strain evidence="11 12">RmlP001</strain>
    </source>
</reference>
<evidence type="ECO:0000256" key="6">
    <source>
        <dbReference type="ARBA" id="ARBA00023121"/>
    </source>
</evidence>
<evidence type="ECO:0000256" key="4">
    <source>
        <dbReference type="ARBA" id="ARBA00022692"/>
    </source>
</evidence>
<dbReference type="GO" id="GO:0033177">
    <property type="term" value="C:proton-transporting two-sector ATPase complex, proton-transporting domain"/>
    <property type="evidence" value="ECO:0007669"/>
    <property type="project" value="InterPro"/>
</dbReference>
<comment type="function">
    <text evidence="9">Key component of the F(0) channel; it plays a direct role in translocation across the membrane. A homomeric c-ring of between 10-14 subunits forms the central stalk rotor element with the F(1) delta and epsilon subunits.</text>
</comment>
<dbReference type="OrthoDB" id="9811093at2"/>
<dbReference type="InterPro" id="IPR000454">
    <property type="entry name" value="ATP_synth_F0_csu"/>
</dbReference>
<sequence length="87" mass="8682">MDPTQAQHLADAYVSAAKFIGAGLAAIGMGAAAIGVGTIFGNFLSGALRNPSAADGQFGRAFIGAALAEGLGIFAFLVAILLLFVVR</sequence>
<keyword evidence="3 9" id="KW-0138">CF(0)</keyword>
<dbReference type="GO" id="GO:0008289">
    <property type="term" value="F:lipid binding"/>
    <property type="evidence" value="ECO:0007669"/>
    <property type="project" value="UniProtKB-KW"/>
</dbReference>
<dbReference type="InterPro" id="IPR038662">
    <property type="entry name" value="ATP_synth_F0_csu_sf"/>
</dbReference>
<keyword evidence="9" id="KW-0375">Hydrogen ion transport</keyword>
<keyword evidence="12" id="KW-1185">Reference proteome</keyword>
<comment type="similarity">
    <text evidence="2 9">Belongs to the ATPase C chain family.</text>
</comment>
<dbReference type="Gene3D" id="1.20.20.10">
    <property type="entry name" value="F1F0 ATP synthase subunit C"/>
    <property type="match status" value="1"/>
</dbReference>
<comment type="subcellular location">
    <subcellularLocation>
        <location evidence="9">Cell membrane</location>
        <topology evidence="9">Multi-pass membrane protein</topology>
    </subcellularLocation>
    <subcellularLocation>
        <location evidence="1">Membrane</location>
        <topology evidence="1">Multi-pass membrane protein</topology>
    </subcellularLocation>
</comment>
<comment type="caution">
    <text evidence="11">The sequence shown here is derived from an EMBL/GenBank/DDBJ whole genome shotgun (WGS) entry which is preliminary data.</text>
</comment>
<dbReference type="Proteomes" id="UP000289411">
    <property type="component" value="Unassembled WGS sequence"/>
</dbReference>
<gene>
    <name evidence="9" type="primary">atpE</name>
    <name evidence="11" type="ORF">D3272_12580</name>
</gene>
<dbReference type="GO" id="GO:0005886">
    <property type="term" value="C:plasma membrane"/>
    <property type="evidence" value="ECO:0007669"/>
    <property type="project" value="UniProtKB-SubCell"/>
</dbReference>
<dbReference type="AlphaFoldDB" id="A0A4Q2RBQ2"/>
<dbReference type="HAMAP" id="MF_01396">
    <property type="entry name" value="ATP_synth_c_bact"/>
    <property type="match status" value="1"/>
</dbReference>
<dbReference type="GO" id="GO:0046933">
    <property type="term" value="F:proton-transporting ATP synthase activity, rotational mechanism"/>
    <property type="evidence" value="ECO:0007669"/>
    <property type="project" value="UniProtKB-UniRule"/>
</dbReference>
<evidence type="ECO:0000259" key="10">
    <source>
        <dbReference type="Pfam" id="PF00137"/>
    </source>
</evidence>
<keyword evidence="5 9" id="KW-1133">Transmembrane helix</keyword>
<proteinExistence type="inferred from homology"/>
<evidence type="ECO:0000256" key="9">
    <source>
        <dbReference type="HAMAP-Rule" id="MF_01396"/>
    </source>
</evidence>
<evidence type="ECO:0000256" key="5">
    <source>
        <dbReference type="ARBA" id="ARBA00022989"/>
    </source>
</evidence>
<keyword evidence="6 9" id="KW-0446">Lipid-binding</keyword>
<dbReference type="GO" id="GO:0045259">
    <property type="term" value="C:proton-transporting ATP synthase complex"/>
    <property type="evidence" value="ECO:0007669"/>
    <property type="project" value="UniProtKB-KW"/>
</dbReference>
<keyword evidence="4 9" id="KW-0812">Transmembrane</keyword>
<comment type="function">
    <text evidence="9">F(1)F(0) ATP synthase produces ATP from ADP in the presence of a proton or sodium gradient. F-type ATPases consist of two structural domains, F(1) containing the extramembraneous catalytic core and F(0) containing the membrane proton channel, linked together by a central stalk and a peripheral stalk. During catalysis, ATP synthesis in the catalytic domain of F(1) is coupled via a rotary mechanism of the central stalk subunits to proton translocation.</text>
</comment>
<dbReference type="PRINTS" id="PR00124">
    <property type="entry name" value="ATPASEC"/>
</dbReference>
<evidence type="ECO:0000256" key="7">
    <source>
        <dbReference type="ARBA" id="ARBA00023136"/>
    </source>
</evidence>
<dbReference type="RefSeq" id="WP_129219529.1">
    <property type="nucleotide sequence ID" value="NZ_QYBC01000009.1"/>
</dbReference>
<dbReference type="InterPro" id="IPR035921">
    <property type="entry name" value="F/V-ATP_Csub_sf"/>
</dbReference>
<keyword evidence="8 9" id="KW-0066">ATP synthesis</keyword>
<dbReference type="EMBL" id="QYBC01000009">
    <property type="protein sequence ID" value="RYB04770.1"/>
    <property type="molecule type" value="Genomic_DNA"/>
</dbReference>
<keyword evidence="7 9" id="KW-0472">Membrane</keyword>
<evidence type="ECO:0000256" key="3">
    <source>
        <dbReference type="ARBA" id="ARBA00022547"/>
    </source>
</evidence>
<dbReference type="PANTHER" id="PTHR10031">
    <property type="entry name" value="ATP SYNTHASE LIPID-BINDING PROTEIN, MITOCHONDRIAL"/>
    <property type="match status" value="1"/>
</dbReference>
<reference evidence="11 12" key="1">
    <citation type="submission" date="2018-09" db="EMBL/GenBank/DDBJ databases">
        <authorList>
            <person name="Grouzdev D.S."/>
            <person name="Krutkina M.S."/>
        </authorList>
    </citation>
    <scope>NUCLEOTIDE SEQUENCE [LARGE SCALE GENOMIC DNA]</scope>
    <source>
        <strain evidence="11 12">RmlP001</strain>
    </source>
</reference>